<dbReference type="GO" id="GO:0000122">
    <property type="term" value="P:negative regulation of transcription by RNA polymerase II"/>
    <property type="evidence" value="ECO:0007669"/>
    <property type="project" value="TreeGrafter"/>
</dbReference>
<evidence type="ECO:0000256" key="3">
    <source>
        <dbReference type="ARBA" id="ARBA00022723"/>
    </source>
</evidence>
<keyword evidence="6" id="KW-0862">Zinc</keyword>
<dbReference type="InterPro" id="IPR000967">
    <property type="entry name" value="Znf_NFX1"/>
</dbReference>
<evidence type="ECO:0000256" key="8">
    <source>
        <dbReference type="ARBA" id="ARBA00023163"/>
    </source>
</evidence>
<feature type="compositionally biased region" description="Polar residues" evidence="10">
    <location>
        <begin position="61"/>
        <end position="77"/>
    </location>
</feature>
<protein>
    <recommendedName>
        <fullName evidence="11">R3H domain-containing protein</fullName>
    </recommendedName>
</protein>
<evidence type="ECO:0000313" key="12">
    <source>
        <dbReference type="EMBL" id="KZP23527.1"/>
    </source>
</evidence>
<keyword evidence="8" id="KW-0804">Transcription</keyword>
<feature type="compositionally biased region" description="Pro residues" evidence="10">
    <location>
        <begin position="1006"/>
        <end position="1019"/>
    </location>
</feature>
<dbReference type="AlphaFoldDB" id="A0A166M0Z8"/>
<evidence type="ECO:0000256" key="7">
    <source>
        <dbReference type="ARBA" id="ARBA00023015"/>
    </source>
</evidence>
<dbReference type="GO" id="GO:0005634">
    <property type="term" value="C:nucleus"/>
    <property type="evidence" value="ECO:0007669"/>
    <property type="project" value="UniProtKB-SubCell"/>
</dbReference>
<dbReference type="EMBL" id="KV417532">
    <property type="protein sequence ID" value="KZP23527.1"/>
    <property type="molecule type" value="Genomic_DNA"/>
</dbReference>
<dbReference type="Pfam" id="PF01422">
    <property type="entry name" value="zf-NF-X1"/>
    <property type="match status" value="7"/>
</dbReference>
<feature type="compositionally biased region" description="Basic residues" evidence="10">
    <location>
        <begin position="15"/>
        <end position="24"/>
    </location>
</feature>
<comment type="similarity">
    <text evidence="2">Belongs to the NFX1 family.</text>
</comment>
<evidence type="ECO:0000256" key="9">
    <source>
        <dbReference type="ARBA" id="ARBA00023242"/>
    </source>
</evidence>
<feature type="compositionally biased region" description="Acidic residues" evidence="10">
    <location>
        <begin position="1031"/>
        <end position="1040"/>
    </location>
</feature>
<dbReference type="GO" id="GO:0000981">
    <property type="term" value="F:DNA-binding transcription factor activity, RNA polymerase II-specific"/>
    <property type="evidence" value="ECO:0007669"/>
    <property type="project" value="TreeGrafter"/>
</dbReference>
<organism evidence="12 13">
    <name type="scientific">Athelia psychrophila</name>
    <dbReference type="NCBI Taxonomy" id="1759441"/>
    <lineage>
        <taxon>Eukaryota</taxon>
        <taxon>Fungi</taxon>
        <taxon>Dikarya</taxon>
        <taxon>Basidiomycota</taxon>
        <taxon>Agaricomycotina</taxon>
        <taxon>Agaricomycetes</taxon>
        <taxon>Agaricomycetidae</taxon>
        <taxon>Atheliales</taxon>
        <taxon>Atheliaceae</taxon>
        <taxon>Athelia</taxon>
    </lineage>
</organism>
<keyword evidence="9" id="KW-0539">Nucleus</keyword>
<feature type="region of interest" description="Disordered" evidence="10">
    <location>
        <begin position="134"/>
        <end position="155"/>
    </location>
</feature>
<dbReference type="GO" id="GO:0008270">
    <property type="term" value="F:zinc ion binding"/>
    <property type="evidence" value="ECO:0007669"/>
    <property type="project" value="UniProtKB-KW"/>
</dbReference>
<gene>
    <name evidence="12" type="ORF">FIBSPDRAFT_910249</name>
</gene>
<feature type="domain" description="R3H" evidence="11">
    <location>
        <begin position="860"/>
        <end position="922"/>
    </location>
</feature>
<dbReference type="STRING" id="436010.A0A166M0Z8"/>
<dbReference type="PROSITE" id="PS51061">
    <property type="entry name" value="R3H"/>
    <property type="match status" value="1"/>
</dbReference>
<dbReference type="Proteomes" id="UP000076532">
    <property type="component" value="Unassembled WGS sequence"/>
</dbReference>
<dbReference type="GO" id="GO:0000977">
    <property type="term" value="F:RNA polymerase II transcription regulatory region sequence-specific DNA binding"/>
    <property type="evidence" value="ECO:0007669"/>
    <property type="project" value="TreeGrafter"/>
</dbReference>
<evidence type="ECO:0000256" key="4">
    <source>
        <dbReference type="ARBA" id="ARBA00022737"/>
    </source>
</evidence>
<dbReference type="PANTHER" id="PTHR12360:SF12">
    <property type="entry name" value="TRANSCRIPTIONAL REPRESSOR NF-X1"/>
    <property type="match status" value="1"/>
</dbReference>
<dbReference type="OrthoDB" id="6512771at2759"/>
<keyword evidence="4" id="KW-0677">Repeat</keyword>
<keyword evidence="3" id="KW-0479">Metal-binding</keyword>
<dbReference type="InterPro" id="IPR034078">
    <property type="entry name" value="NFX1_fam"/>
</dbReference>
<evidence type="ECO:0000256" key="10">
    <source>
        <dbReference type="SAM" id="MobiDB-lite"/>
    </source>
</evidence>
<evidence type="ECO:0000256" key="2">
    <source>
        <dbReference type="ARBA" id="ARBA00007269"/>
    </source>
</evidence>
<feature type="region of interest" description="Disordered" evidence="10">
    <location>
        <begin position="1"/>
        <end position="121"/>
    </location>
</feature>
<dbReference type="InterPro" id="IPR001374">
    <property type="entry name" value="R3H_dom"/>
</dbReference>
<feature type="compositionally biased region" description="Low complexity" evidence="10">
    <location>
        <begin position="27"/>
        <end position="43"/>
    </location>
</feature>
<dbReference type="Pfam" id="PF01424">
    <property type="entry name" value="R3H"/>
    <property type="match status" value="1"/>
</dbReference>
<comment type="subcellular location">
    <subcellularLocation>
        <location evidence="1">Nucleus</location>
    </subcellularLocation>
</comment>
<evidence type="ECO:0000313" key="13">
    <source>
        <dbReference type="Proteomes" id="UP000076532"/>
    </source>
</evidence>
<feature type="compositionally biased region" description="Low complexity" evidence="10">
    <location>
        <begin position="982"/>
        <end position="991"/>
    </location>
</feature>
<keyword evidence="7" id="KW-0805">Transcription regulation</keyword>
<evidence type="ECO:0000256" key="1">
    <source>
        <dbReference type="ARBA" id="ARBA00004123"/>
    </source>
</evidence>
<name>A0A166M0Z8_9AGAM</name>
<dbReference type="SUPFAM" id="SSF82708">
    <property type="entry name" value="R3H domain"/>
    <property type="match status" value="1"/>
</dbReference>
<keyword evidence="13" id="KW-1185">Reference proteome</keyword>
<accession>A0A166M0Z8</accession>
<sequence length="1040" mass="110077">MEAGTPSAQPSSAKPKPRPPRKPRPAPEATEAPAGGPSQSGPRPRGPPRDPAGPRNPRPQAQASNGTGDAPSASNNVAAGGQQARNPGENRSSRNSRYRKKPAAGAGEGPARETQDAAAAPAVNRRAAKFNAGLTDASAESGQPAASKPERSYTYKGATPKAGGLTATLIHALKTPPYSDCPICFAAIHPAQPTWSCSPSQGARVPDENGELGEEKETESAQCCWTTFHLKCIRSWAGKSVKEIVDAWKARGEDRNGEWRCPGCQTKRTHVPTAYWCFCGSTAVPTRSNLATPHSCANPCSRPRVCGHVCPLACHPGPCPPCLVTTELPCYCSKTSQLLTCSRLTPGATQPANLSCASVCGKKLGCGTHSCTEICHPGTCKPCEVKDDVRCYCGKTEKEVACGEGEEKACKVDGVEEWKGRFQCQNDCDRLFDCGIHSCSKPCHPPSPSPPTCPRSPSLISHCPCGKHTLDPGSRNSCADAIPTCPSTCMRRLEGCDHPCAVRCHTGSCPPCSIRLVRPCRCGATTRDILCAQFQQAESALGAHDEILCERACTALRACGKHQCNRICCPLASLAVNKKGKKRAAGNGSGVWDGVEGGAGMGGLHECDLPCGKMLGCGNHACEERDHRGACPPCLRSSFEEMICYCGQTVLDPPIPCGTRIYCSHPCSRPPLLCGHPKTQHSCHEDPAPCPACPFLTHKMCACGKKNMANVRCSQEKVSCGVPCGKLLGCGFHHCERLCHSDGCGPCASPCGKSRKLCHPAHHPCTLPCHAPAACSEAEPCRSAITLTCPCGRICQSALCGRSTSNPGRQATQQLKCSNECLVAKRNARLAEALGISTDASREKGVTYNDDVMVFARANGKFLGLVEKTFAEFVTAEKKQQVLPHMPADRRKFVHDLAGIYRMDVQMVDQEPHRSVQLIRRIDTRIPYPLLSSTIAAGAAPSLGKLGDLRGGLSSGSGSRPLSANPSRTSTPVGASRGWTSVVAKPAAAPANPVPAPSVQRTSWRPSPPRPQVSTPPPVAVAIQPPVAPEDVPDSWEDDV</sequence>
<feature type="region of interest" description="Disordered" evidence="10">
    <location>
        <begin position="951"/>
        <end position="1040"/>
    </location>
</feature>
<evidence type="ECO:0000256" key="5">
    <source>
        <dbReference type="ARBA" id="ARBA00022771"/>
    </source>
</evidence>
<dbReference type="CDD" id="cd06008">
    <property type="entry name" value="NF-X1-zinc-finger"/>
    <property type="match status" value="5"/>
</dbReference>
<evidence type="ECO:0000259" key="11">
    <source>
        <dbReference type="PROSITE" id="PS51061"/>
    </source>
</evidence>
<dbReference type="Gene3D" id="3.30.1370.50">
    <property type="entry name" value="R3H-like domain"/>
    <property type="match status" value="1"/>
</dbReference>
<reference evidence="12 13" key="1">
    <citation type="journal article" date="2016" name="Mol. Biol. Evol.">
        <title>Comparative Genomics of Early-Diverging Mushroom-Forming Fungi Provides Insights into the Origins of Lignocellulose Decay Capabilities.</title>
        <authorList>
            <person name="Nagy L.G."/>
            <person name="Riley R."/>
            <person name="Tritt A."/>
            <person name="Adam C."/>
            <person name="Daum C."/>
            <person name="Floudas D."/>
            <person name="Sun H."/>
            <person name="Yadav J.S."/>
            <person name="Pangilinan J."/>
            <person name="Larsson K.H."/>
            <person name="Matsuura K."/>
            <person name="Barry K."/>
            <person name="Labutti K."/>
            <person name="Kuo R."/>
            <person name="Ohm R.A."/>
            <person name="Bhattacharya S.S."/>
            <person name="Shirouzu T."/>
            <person name="Yoshinaga Y."/>
            <person name="Martin F.M."/>
            <person name="Grigoriev I.V."/>
            <person name="Hibbett D.S."/>
        </authorList>
    </citation>
    <scope>NUCLEOTIDE SEQUENCE [LARGE SCALE GENOMIC DNA]</scope>
    <source>
        <strain evidence="12 13">CBS 109695</strain>
    </source>
</reference>
<dbReference type="InterPro" id="IPR036867">
    <property type="entry name" value="R3H_dom_sf"/>
</dbReference>
<keyword evidence="5" id="KW-0863">Zinc-finger</keyword>
<dbReference type="CDD" id="cd02325">
    <property type="entry name" value="R3H"/>
    <property type="match status" value="1"/>
</dbReference>
<dbReference type="PANTHER" id="PTHR12360">
    <property type="entry name" value="NUCLEAR TRANSCRIPTION FACTOR, X-BOX BINDING 1 NFX1"/>
    <property type="match status" value="1"/>
</dbReference>
<evidence type="ECO:0000256" key="6">
    <source>
        <dbReference type="ARBA" id="ARBA00022833"/>
    </source>
</evidence>
<feature type="compositionally biased region" description="Polar residues" evidence="10">
    <location>
        <begin position="964"/>
        <end position="973"/>
    </location>
</feature>
<proteinExistence type="inferred from homology"/>
<dbReference type="SMART" id="SM00438">
    <property type="entry name" value="ZnF_NFX"/>
    <property type="match status" value="7"/>
</dbReference>
<feature type="compositionally biased region" description="Low complexity" evidence="10">
    <location>
        <begin position="1"/>
        <end position="14"/>
    </location>
</feature>